<dbReference type="PANTHER" id="PTHR46307:SF4">
    <property type="entry name" value="G9A, ISOFORM B"/>
    <property type="match status" value="1"/>
</dbReference>
<evidence type="ECO:0000259" key="7">
    <source>
        <dbReference type="PROSITE" id="PS50280"/>
    </source>
</evidence>
<feature type="repeat" description="ANK" evidence="5">
    <location>
        <begin position="770"/>
        <end position="802"/>
    </location>
</feature>
<evidence type="ECO:0008006" key="10">
    <source>
        <dbReference type="Google" id="ProtNLM"/>
    </source>
</evidence>
<dbReference type="InterPro" id="IPR046341">
    <property type="entry name" value="SET_dom_sf"/>
</dbReference>
<dbReference type="GO" id="GO:0046974">
    <property type="term" value="F:histone H3K9 methyltransferase activity"/>
    <property type="evidence" value="ECO:0007669"/>
    <property type="project" value="TreeGrafter"/>
</dbReference>
<organism evidence="9">
    <name type="scientific">Photinus pyralis</name>
    <name type="common">Common eastern firefly</name>
    <name type="synonym">Lampyris pyralis</name>
    <dbReference type="NCBI Taxonomy" id="7054"/>
    <lineage>
        <taxon>Eukaryota</taxon>
        <taxon>Metazoa</taxon>
        <taxon>Ecdysozoa</taxon>
        <taxon>Arthropoda</taxon>
        <taxon>Hexapoda</taxon>
        <taxon>Insecta</taxon>
        <taxon>Pterygota</taxon>
        <taxon>Neoptera</taxon>
        <taxon>Endopterygota</taxon>
        <taxon>Coleoptera</taxon>
        <taxon>Polyphaga</taxon>
        <taxon>Elateriformia</taxon>
        <taxon>Elateroidea</taxon>
        <taxon>Lampyridae</taxon>
        <taxon>Lampyrinae</taxon>
        <taxon>Photinus</taxon>
    </lineage>
</organism>
<feature type="compositionally biased region" description="Basic residues" evidence="6">
    <location>
        <begin position="269"/>
        <end position="285"/>
    </location>
</feature>
<dbReference type="Gene3D" id="2.170.270.10">
    <property type="entry name" value="SET domain"/>
    <property type="match status" value="1"/>
</dbReference>
<dbReference type="Gene3D" id="1.25.40.20">
    <property type="entry name" value="Ankyrin repeat-containing domain"/>
    <property type="match status" value="1"/>
</dbReference>
<dbReference type="InterPro" id="IPR007728">
    <property type="entry name" value="Pre-SET_dom"/>
</dbReference>
<feature type="region of interest" description="Disordered" evidence="6">
    <location>
        <begin position="80"/>
        <end position="155"/>
    </location>
</feature>
<dbReference type="SMART" id="SM00248">
    <property type="entry name" value="ANK"/>
    <property type="match status" value="6"/>
</dbReference>
<dbReference type="SMART" id="SM00317">
    <property type="entry name" value="SET"/>
    <property type="match status" value="1"/>
</dbReference>
<evidence type="ECO:0000259" key="8">
    <source>
        <dbReference type="PROSITE" id="PS50867"/>
    </source>
</evidence>
<dbReference type="PROSITE" id="PS50280">
    <property type="entry name" value="SET"/>
    <property type="match status" value="1"/>
</dbReference>
<name>A0A1Y1JYZ3_PHOPY</name>
<dbReference type="GO" id="GO:0000785">
    <property type="term" value="C:chromatin"/>
    <property type="evidence" value="ECO:0007669"/>
    <property type="project" value="TreeGrafter"/>
</dbReference>
<dbReference type="Pfam" id="PF13637">
    <property type="entry name" value="Ank_4"/>
    <property type="match status" value="1"/>
</dbReference>
<dbReference type="InterPro" id="IPR002110">
    <property type="entry name" value="Ankyrin_rpt"/>
</dbReference>
<dbReference type="InterPro" id="IPR036770">
    <property type="entry name" value="Ankyrin_rpt-contain_sf"/>
</dbReference>
<feature type="repeat" description="ANK" evidence="5">
    <location>
        <begin position="704"/>
        <end position="736"/>
    </location>
</feature>
<dbReference type="GO" id="GO:0000122">
    <property type="term" value="P:negative regulation of transcription by RNA polymerase II"/>
    <property type="evidence" value="ECO:0007669"/>
    <property type="project" value="TreeGrafter"/>
</dbReference>
<dbReference type="InterPro" id="IPR001214">
    <property type="entry name" value="SET_dom"/>
</dbReference>
<feature type="repeat" description="ANK" evidence="5">
    <location>
        <begin position="737"/>
        <end position="769"/>
    </location>
</feature>
<dbReference type="CDD" id="cd20905">
    <property type="entry name" value="EHMT_ZBD"/>
    <property type="match status" value="1"/>
</dbReference>
<feature type="region of interest" description="Disordered" evidence="6">
    <location>
        <begin position="231"/>
        <end position="303"/>
    </location>
</feature>
<dbReference type="GO" id="GO:0002039">
    <property type="term" value="F:p53 binding"/>
    <property type="evidence" value="ECO:0007669"/>
    <property type="project" value="InterPro"/>
</dbReference>
<dbReference type="Pfam" id="PF21533">
    <property type="entry name" value="EHMT1-2_CRR"/>
    <property type="match status" value="1"/>
</dbReference>
<dbReference type="PROSITE" id="PS50088">
    <property type="entry name" value="ANK_REPEAT"/>
    <property type="match status" value="5"/>
</dbReference>
<dbReference type="Pfam" id="PF00023">
    <property type="entry name" value="Ank"/>
    <property type="match status" value="1"/>
</dbReference>
<dbReference type="PANTHER" id="PTHR46307">
    <property type="entry name" value="G9A, ISOFORM B"/>
    <property type="match status" value="1"/>
</dbReference>
<reference evidence="9" key="1">
    <citation type="journal article" date="2016" name="Sci. Rep.">
        <title>Molecular characterization of firefly nuptial gifts: a multi-omics approach sheds light on postcopulatory sexual selection.</title>
        <authorList>
            <person name="Al-Wathiqui N."/>
            <person name="Fallon T.R."/>
            <person name="South A."/>
            <person name="Weng J.K."/>
            <person name="Lewis S.M."/>
        </authorList>
    </citation>
    <scope>NUCLEOTIDE SEQUENCE</scope>
</reference>
<evidence type="ECO:0000256" key="3">
    <source>
        <dbReference type="ARBA" id="ARBA00022603"/>
    </source>
</evidence>
<dbReference type="PROSITE" id="PS50867">
    <property type="entry name" value="PRE_SET"/>
    <property type="match status" value="1"/>
</dbReference>
<dbReference type="PROSITE" id="PS50297">
    <property type="entry name" value="ANK_REP_REGION"/>
    <property type="match status" value="5"/>
</dbReference>
<dbReference type="Pfam" id="PF12796">
    <property type="entry name" value="Ank_2"/>
    <property type="match status" value="1"/>
</dbReference>
<dbReference type="InterPro" id="IPR043550">
    <property type="entry name" value="EHMT1/EHMT2"/>
</dbReference>
<protein>
    <recommendedName>
        <fullName evidence="10">Histone-lysine N-methyltransferase</fullName>
    </recommendedName>
</protein>
<keyword evidence="3" id="KW-0489">Methyltransferase</keyword>
<feature type="repeat" description="ANK" evidence="5">
    <location>
        <begin position="667"/>
        <end position="689"/>
    </location>
</feature>
<sequence>MELDEAEIDSSNKEKTFIDRILGEMKNQFNKTEKKAAPELMNLPGNNEVFTNGDVNSRCIIISTDLTPEGEPFEIISEQVLSPSKDELEENDKQIEPNNEDETESTKGDKDEQEDNDSEKPRIVLTFRKPAVEDNLKPKPKNVEGNAGTGRRTLRAKLQMVDDDKMILKRSARRRSRDCNESVLQSAIARKEKSYNEANKPQRLTRQLKPTPKILENLANAALKLEKTKCDRPKVSKSAEKHKIIDSDSEDLDENVQSESDVENEKIYKKVKHKHNRSPKHIAKRLKNEVSKDSDSDHSSELNESGIKYNCNTCDIKNRNSKTRASTEDSSSPCRRSHRLSSRNKDDLNANDDSGKSLEIIGDSCYLEDSDCQGTEAELIASRLCLCVQKTQLFISTVDDDVVYCTAIDNIGDRLVGCSRIVNGHEICLMRPSPRVPFIILCEVHLNRMIRHNCCPKCGLFCTQGQFAQCEAKHQYHRECQLTVAGNDYCPHCGIATPDADVLITMHSSRKPIFLPLQKSHYPSAKMSFHYVKKEDTSDVKLSPNHSSDFVDVVPSKNSLTSEPCNMNILIDNIKNGDHEKLSAILGQQNLKLSTTFEEFQNGTALHYAAEIGNLTAVHLLVLAGADLDVFNKEQHTPIVCSILAFKHNVVKYLIKAGASLDLKGMDGMTALHLAAKAGNLPACKLLLESLPINLNFVNIPDDGGWTPLVWACEHGHFEIAKFLIHNSADPLLRDVEQNIALHWAAFSGSSDIAELLLNCKSDVNAVNAYGDTPLHIGARQNRYDCVLILLARGSRVHLLNKAGESALDCCHLGTECYNIVSLNVHLHSLTLSEDRPTRIILCNDITRGREKNPIQCVNKVDNEPKPSDFVYVSSNCITSDDIVIDRKVNTMHFCNCINKCSSFNCVCCNNSLQCWYNIEGKLVTNFNYLDPPMIFECNQLCSCNALTCNNRVVQYGVTQRFQLYKTESMGWGIRTICNIPKGTFVCEYIGEIITDVEADQREDDSYVFDLDSRDSESFCIDAGRYGNFARFINHSCDANLVPLRVFFEHQDLRFPHIAFFAIRDISAEEELSFDYGEKFWIVKYKSFTCKCGVPSCKYSKNVIATTVENYNKRLQDSV</sequence>
<keyword evidence="5" id="KW-0040">ANK repeat</keyword>
<dbReference type="GO" id="GO:0008270">
    <property type="term" value="F:zinc ion binding"/>
    <property type="evidence" value="ECO:0007669"/>
    <property type="project" value="InterPro"/>
</dbReference>
<accession>A0A1Y1JYZ3</accession>
<dbReference type="SUPFAM" id="SSF48403">
    <property type="entry name" value="Ankyrin repeat"/>
    <property type="match status" value="1"/>
</dbReference>
<dbReference type="SUPFAM" id="SSF82199">
    <property type="entry name" value="SET domain"/>
    <property type="match status" value="1"/>
</dbReference>
<feature type="repeat" description="ANK" evidence="5">
    <location>
        <begin position="601"/>
        <end position="633"/>
    </location>
</feature>
<dbReference type="EMBL" id="GEZM01100136">
    <property type="protein sequence ID" value="JAV53000.1"/>
    <property type="molecule type" value="Transcribed_RNA"/>
</dbReference>
<dbReference type="CDD" id="cd10543">
    <property type="entry name" value="SET_EHMT"/>
    <property type="match status" value="1"/>
</dbReference>
<keyword evidence="4" id="KW-0949">S-adenosyl-L-methionine</keyword>
<evidence type="ECO:0000256" key="4">
    <source>
        <dbReference type="ARBA" id="ARBA00022691"/>
    </source>
</evidence>
<dbReference type="InterPro" id="IPR047762">
    <property type="entry name" value="EHMT_CRR"/>
</dbReference>
<evidence type="ECO:0000256" key="6">
    <source>
        <dbReference type="SAM" id="MobiDB-lite"/>
    </source>
</evidence>
<proteinExistence type="predicted"/>
<feature type="compositionally biased region" description="Basic and acidic residues" evidence="6">
    <location>
        <begin position="286"/>
        <end position="301"/>
    </location>
</feature>
<feature type="compositionally biased region" description="Acidic residues" evidence="6">
    <location>
        <begin position="247"/>
        <end position="262"/>
    </location>
</feature>
<dbReference type="GO" id="GO:0005634">
    <property type="term" value="C:nucleus"/>
    <property type="evidence" value="ECO:0007669"/>
    <property type="project" value="InterPro"/>
</dbReference>
<dbReference type="SMART" id="SM00468">
    <property type="entry name" value="PreSET"/>
    <property type="match status" value="1"/>
</dbReference>
<evidence type="ECO:0000256" key="1">
    <source>
        <dbReference type="ARBA" id="ARBA00004286"/>
    </source>
</evidence>
<feature type="compositionally biased region" description="Basic and acidic residues" evidence="6">
    <location>
        <begin position="343"/>
        <end position="353"/>
    </location>
</feature>
<dbReference type="Pfam" id="PF05033">
    <property type="entry name" value="Pre-SET"/>
    <property type="match status" value="1"/>
</dbReference>
<keyword evidence="2" id="KW-0158">Chromosome</keyword>
<feature type="compositionally biased region" description="Basic and acidic residues" evidence="6">
    <location>
        <begin position="231"/>
        <end position="246"/>
    </location>
</feature>
<dbReference type="GO" id="GO:0032259">
    <property type="term" value="P:methylation"/>
    <property type="evidence" value="ECO:0007669"/>
    <property type="project" value="UniProtKB-KW"/>
</dbReference>
<evidence type="ECO:0000256" key="2">
    <source>
        <dbReference type="ARBA" id="ARBA00022454"/>
    </source>
</evidence>
<feature type="domain" description="Pre-SET" evidence="8">
    <location>
        <begin position="893"/>
        <end position="957"/>
    </location>
</feature>
<keyword evidence="3" id="KW-0808">Transferase</keyword>
<feature type="domain" description="SET" evidence="7">
    <location>
        <begin position="960"/>
        <end position="1077"/>
    </location>
</feature>
<dbReference type="AlphaFoldDB" id="A0A1Y1JYZ3"/>
<evidence type="ECO:0000256" key="5">
    <source>
        <dbReference type="PROSITE-ProRule" id="PRU00023"/>
    </source>
</evidence>
<evidence type="ECO:0000313" key="9">
    <source>
        <dbReference type="EMBL" id="JAV53000.1"/>
    </source>
</evidence>
<comment type="subcellular location">
    <subcellularLocation>
        <location evidence="1">Chromosome</location>
    </subcellularLocation>
</comment>
<feature type="region of interest" description="Disordered" evidence="6">
    <location>
        <begin position="322"/>
        <end position="353"/>
    </location>
</feature>
<dbReference type="Pfam" id="PF00856">
    <property type="entry name" value="SET"/>
    <property type="match status" value="1"/>
</dbReference>